<dbReference type="InterPro" id="IPR021109">
    <property type="entry name" value="Peptidase_aspartic_dom_sf"/>
</dbReference>
<evidence type="ECO:0000313" key="11">
    <source>
        <dbReference type="Proteomes" id="UP001454036"/>
    </source>
</evidence>
<dbReference type="InterPro" id="IPR032799">
    <property type="entry name" value="TAXi_C"/>
</dbReference>
<evidence type="ECO:0000256" key="8">
    <source>
        <dbReference type="SAM" id="SignalP"/>
    </source>
</evidence>
<sequence>MASRQEHTNFRSNSSLVFTLFLVLCLLKPQGHFALHENLNHQKQKQQLYHTVSVSSLLPFDDQSSCNNIIPSSTTNGLSERKASVGIAHRYGACNVSPQGGSNKAEAGANLAFEILSNDQARVKYIKDRLQNFKSNEDLSLTSRKRDKKNGVYKKTTNLPAQRGTALGVANYVVEVGIGTPPKQISLIFDTGSDLTWTQCEPCVTSCYKQKQPIFDPSKSSSYSNISCSTPLCSNLKSATSVTPGCSSSTCVYGIQYGDQSFSVGLFAKETITLSGTEVLQNIPFGCGQNNRGLFGSTAGLMGLGRHPLSIVSQTAQKYGKVFSYCLPTAKANSRGYLSFGSSGLPANLRYTTFSTSEDLFYKISMTAITVGGYQVPLSATVLKTDGQSIIDSGTVITRLPASIYNPMRDAFKKLMASYKLAQSYSILDTCYDFSNQTTIKIPTISFYFSGSNVKVDVVANGILFAVNGISQVCLAFAEDDNNNIFGNMQQQTLEVVYDVAGAKIGFAPNACV</sequence>
<comment type="caution">
    <text evidence="10">The sequence shown here is derived from an EMBL/GenBank/DDBJ whole genome shotgun (WGS) entry which is preliminary data.</text>
</comment>
<feature type="active site" evidence="7">
    <location>
        <position position="392"/>
    </location>
</feature>
<dbReference type="EMBL" id="BAABME010001596">
    <property type="protein sequence ID" value="GAA0150463.1"/>
    <property type="molecule type" value="Genomic_DNA"/>
</dbReference>
<feature type="chain" id="PRO_5043842319" evidence="8">
    <location>
        <begin position="35"/>
        <end position="513"/>
    </location>
</feature>
<evidence type="ECO:0000256" key="1">
    <source>
        <dbReference type="ARBA" id="ARBA00007447"/>
    </source>
</evidence>
<keyword evidence="2 10" id="KW-0645">Protease</keyword>
<dbReference type="GO" id="GO:0004190">
    <property type="term" value="F:aspartic-type endopeptidase activity"/>
    <property type="evidence" value="ECO:0007669"/>
    <property type="project" value="UniProtKB-KW"/>
</dbReference>
<feature type="domain" description="Peptidase A1" evidence="9">
    <location>
        <begin position="172"/>
        <end position="508"/>
    </location>
</feature>
<dbReference type="Pfam" id="PF14543">
    <property type="entry name" value="TAXi_N"/>
    <property type="match status" value="1"/>
</dbReference>
<dbReference type="PANTHER" id="PTHR13683:SF750">
    <property type="entry name" value="ASPARTYL PROTEASE AED1"/>
    <property type="match status" value="1"/>
</dbReference>
<dbReference type="Proteomes" id="UP001454036">
    <property type="component" value="Unassembled WGS sequence"/>
</dbReference>
<dbReference type="AlphaFoldDB" id="A0AAV3PH60"/>
<dbReference type="Pfam" id="PF14541">
    <property type="entry name" value="TAXi_C"/>
    <property type="match status" value="1"/>
</dbReference>
<dbReference type="SUPFAM" id="SSF50630">
    <property type="entry name" value="Acid proteases"/>
    <property type="match status" value="1"/>
</dbReference>
<accession>A0AAV3PH60</accession>
<dbReference type="FunFam" id="2.40.70.10:FF:000021">
    <property type="entry name" value="Aspartyl protease AED1"/>
    <property type="match status" value="1"/>
</dbReference>
<gene>
    <name evidence="10" type="ORF">LIER_09401</name>
</gene>
<dbReference type="PANTHER" id="PTHR13683">
    <property type="entry name" value="ASPARTYL PROTEASES"/>
    <property type="match status" value="1"/>
</dbReference>
<keyword evidence="3 8" id="KW-0732">Signal</keyword>
<dbReference type="Gene3D" id="2.40.70.10">
    <property type="entry name" value="Acid Proteases"/>
    <property type="match status" value="2"/>
</dbReference>
<keyword evidence="4" id="KW-0064">Aspartyl protease</keyword>
<dbReference type="InterPro" id="IPR032861">
    <property type="entry name" value="TAXi_N"/>
</dbReference>
<dbReference type="FunFam" id="2.40.70.10:FF:000013">
    <property type="entry name" value="Aspartyl protease AED1"/>
    <property type="match status" value="1"/>
</dbReference>
<dbReference type="InterPro" id="IPR033873">
    <property type="entry name" value="CND41-like"/>
</dbReference>
<reference evidence="10 11" key="1">
    <citation type="submission" date="2024-01" db="EMBL/GenBank/DDBJ databases">
        <title>The complete chloroplast genome sequence of Lithospermum erythrorhizon: insights into the phylogenetic relationship among Boraginaceae species and the maternal lineages of purple gromwells.</title>
        <authorList>
            <person name="Okada T."/>
            <person name="Watanabe K."/>
        </authorList>
    </citation>
    <scope>NUCLEOTIDE SEQUENCE [LARGE SCALE GENOMIC DNA]</scope>
</reference>
<dbReference type="GO" id="GO:0006508">
    <property type="term" value="P:proteolysis"/>
    <property type="evidence" value="ECO:0007669"/>
    <property type="project" value="UniProtKB-KW"/>
</dbReference>
<evidence type="ECO:0000256" key="7">
    <source>
        <dbReference type="PIRSR" id="PIRSR601461-1"/>
    </source>
</evidence>
<organism evidence="10 11">
    <name type="scientific">Lithospermum erythrorhizon</name>
    <name type="common">Purple gromwell</name>
    <name type="synonym">Lithospermum officinale var. erythrorhizon</name>
    <dbReference type="NCBI Taxonomy" id="34254"/>
    <lineage>
        <taxon>Eukaryota</taxon>
        <taxon>Viridiplantae</taxon>
        <taxon>Streptophyta</taxon>
        <taxon>Embryophyta</taxon>
        <taxon>Tracheophyta</taxon>
        <taxon>Spermatophyta</taxon>
        <taxon>Magnoliopsida</taxon>
        <taxon>eudicotyledons</taxon>
        <taxon>Gunneridae</taxon>
        <taxon>Pentapetalae</taxon>
        <taxon>asterids</taxon>
        <taxon>lamiids</taxon>
        <taxon>Boraginales</taxon>
        <taxon>Boraginaceae</taxon>
        <taxon>Boraginoideae</taxon>
        <taxon>Lithospermeae</taxon>
        <taxon>Lithospermum</taxon>
    </lineage>
</organism>
<feature type="signal peptide" evidence="8">
    <location>
        <begin position="1"/>
        <end position="34"/>
    </location>
</feature>
<feature type="active site" evidence="7">
    <location>
        <position position="190"/>
    </location>
</feature>
<evidence type="ECO:0000256" key="3">
    <source>
        <dbReference type="ARBA" id="ARBA00022729"/>
    </source>
</evidence>
<dbReference type="PROSITE" id="PS51767">
    <property type="entry name" value="PEPTIDASE_A1"/>
    <property type="match status" value="1"/>
</dbReference>
<evidence type="ECO:0000259" key="9">
    <source>
        <dbReference type="PROSITE" id="PS51767"/>
    </source>
</evidence>
<dbReference type="CDD" id="cd05472">
    <property type="entry name" value="cnd41_like"/>
    <property type="match status" value="1"/>
</dbReference>
<keyword evidence="5" id="KW-0378">Hydrolase</keyword>
<evidence type="ECO:0000256" key="6">
    <source>
        <dbReference type="ARBA" id="ARBA00023157"/>
    </source>
</evidence>
<evidence type="ECO:0000313" key="10">
    <source>
        <dbReference type="EMBL" id="GAA0150463.1"/>
    </source>
</evidence>
<proteinExistence type="inferred from homology"/>
<evidence type="ECO:0000256" key="4">
    <source>
        <dbReference type="ARBA" id="ARBA00022750"/>
    </source>
</evidence>
<keyword evidence="6" id="KW-1015">Disulfide bond</keyword>
<name>A0AAV3PH60_LITER</name>
<protein>
    <submittedName>
        <fullName evidence="10">Aspartic protease</fullName>
    </submittedName>
</protein>
<comment type="similarity">
    <text evidence="1">Belongs to the peptidase A1 family.</text>
</comment>
<dbReference type="InterPro" id="IPR033121">
    <property type="entry name" value="PEPTIDASE_A1"/>
</dbReference>
<evidence type="ECO:0000256" key="5">
    <source>
        <dbReference type="ARBA" id="ARBA00022801"/>
    </source>
</evidence>
<keyword evidence="11" id="KW-1185">Reference proteome</keyword>
<evidence type="ECO:0000256" key="2">
    <source>
        <dbReference type="ARBA" id="ARBA00022670"/>
    </source>
</evidence>
<dbReference type="InterPro" id="IPR001461">
    <property type="entry name" value="Aspartic_peptidase_A1"/>
</dbReference>